<protein>
    <submittedName>
        <fullName evidence="2">Uncharacterized protein</fullName>
    </submittedName>
</protein>
<feature type="region of interest" description="Disordered" evidence="1">
    <location>
        <begin position="1"/>
        <end position="21"/>
    </location>
</feature>
<accession>A0A917H8E2</accession>
<dbReference type="Proteomes" id="UP000638848">
    <property type="component" value="Unassembled WGS sequence"/>
</dbReference>
<reference evidence="2" key="1">
    <citation type="journal article" date="2014" name="Int. J. Syst. Evol. Microbiol.">
        <title>Complete genome sequence of Corynebacterium casei LMG S-19264T (=DSM 44701T), isolated from a smear-ripened cheese.</title>
        <authorList>
            <consortium name="US DOE Joint Genome Institute (JGI-PGF)"/>
            <person name="Walter F."/>
            <person name="Albersmeier A."/>
            <person name="Kalinowski J."/>
            <person name="Ruckert C."/>
        </authorList>
    </citation>
    <scope>NUCLEOTIDE SEQUENCE</scope>
    <source>
        <strain evidence="2">CGMCC 1.12187</strain>
    </source>
</reference>
<evidence type="ECO:0000256" key="1">
    <source>
        <dbReference type="SAM" id="MobiDB-lite"/>
    </source>
</evidence>
<dbReference type="EMBL" id="BMEQ01000044">
    <property type="protein sequence ID" value="GGG71207.1"/>
    <property type="molecule type" value="Genomic_DNA"/>
</dbReference>
<comment type="caution">
    <text evidence="2">The sequence shown here is derived from an EMBL/GenBank/DDBJ whole genome shotgun (WGS) entry which is preliminary data.</text>
</comment>
<sequence>MSFTPDSSDLPGHGYTFDDKMPATTRGRAEQLAAFVSTHGRLPARRAKEDQERALAEWSYKHSRSNSPHPVVLQIITDGGGYGADATAQLTERRRKELVAFINAQGRLPSHRSGDVQEQELRRWVQRHLKRPHPDPVVVELVERLGRFTREPTVRTGTRLAELEQFVADHGRLPNTGAEDEQEASLAIWLAAHRNRHGAHERVLEIVGRYKTDTPTMGTDADRRLEQLRAFVTSLGRRPKLTRTRPEESSLARWAAAALAHPELAEPVREILEPYGLITDQPRQRGLSPDAARRIEQLRTFVTTHGRAPRHYGNQEELSLYRWLHRADRARDPEPEVLQILAELGHPSAHARRVSQLEQFVAAHGRLPRSVGVEHELYTWMNQHIQRARADPKVLALVAAHADEESR</sequence>
<keyword evidence="3" id="KW-1185">Reference proteome</keyword>
<evidence type="ECO:0000313" key="3">
    <source>
        <dbReference type="Proteomes" id="UP000638848"/>
    </source>
</evidence>
<dbReference type="AlphaFoldDB" id="A0A917H8E2"/>
<organism evidence="2 3">
    <name type="scientific">Kocuria dechangensis</name>
    <dbReference type="NCBI Taxonomy" id="1176249"/>
    <lineage>
        <taxon>Bacteria</taxon>
        <taxon>Bacillati</taxon>
        <taxon>Actinomycetota</taxon>
        <taxon>Actinomycetes</taxon>
        <taxon>Micrococcales</taxon>
        <taxon>Micrococcaceae</taxon>
        <taxon>Kocuria</taxon>
    </lineage>
</organism>
<proteinExistence type="predicted"/>
<evidence type="ECO:0000313" key="2">
    <source>
        <dbReference type="EMBL" id="GGG71207.1"/>
    </source>
</evidence>
<gene>
    <name evidence="2" type="ORF">GCM10011374_39850</name>
</gene>
<name>A0A917H8E2_9MICC</name>
<reference evidence="2" key="2">
    <citation type="submission" date="2020-09" db="EMBL/GenBank/DDBJ databases">
        <authorList>
            <person name="Sun Q."/>
            <person name="Zhou Y."/>
        </authorList>
    </citation>
    <scope>NUCLEOTIDE SEQUENCE</scope>
    <source>
        <strain evidence="2">CGMCC 1.12187</strain>
    </source>
</reference>